<evidence type="ECO:0000256" key="1">
    <source>
        <dbReference type="ARBA" id="ARBA00023125"/>
    </source>
</evidence>
<evidence type="ECO:0008006" key="4">
    <source>
        <dbReference type="Google" id="ProtNLM"/>
    </source>
</evidence>
<dbReference type="EMBL" id="LT556085">
    <property type="protein sequence ID" value="SAZ40749.1"/>
    <property type="molecule type" value="Genomic_DNA"/>
</dbReference>
<dbReference type="Gene3D" id="1.10.150.130">
    <property type="match status" value="1"/>
</dbReference>
<gene>
    <name evidence="2" type="ORF">CITRO92_2039</name>
</gene>
<evidence type="ECO:0000313" key="2">
    <source>
        <dbReference type="EMBL" id="SAZ40749.1"/>
    </source>
</evidence>
<dbReference type="RefSeq" id="WP_072209264.1">
    <property type="nucleotide sequence ID" value="NZ_JAWHXP010000022.1"/>
</dbReference>
<name>A0AAW9M788_CITAM</name>
<reference evidence="2 3" key="1">
    <citation type="submission" date="2016-04" db="EMBL/GenBank/DDBJ databases">
        <authorList>
            <person name="Regsiter A."/>
            <person name="William W."/>
        </authorList>
    </citation>
    <scope>NUCLEOTIDE SEQUENCE [LARGE SCALE GENOMIC DNA]</scope>
    <source>
        <strain evidence="2 3">92</strain>
    </source>
</reference>
<dbReference type="InterPro" id="IPR010998">
    <property type="entry name" value="Integrase_recombinase_N"/>
</dbReference>
<proteinExistence type="predicted"/>
<sequence length="552" mass="63217">MGKRKLFIQTTLEAANFFSHEMSFNIPSRPSTSLVFFPDNPTTNRSFDFSPWYGVGIDEITGEWQRQIERFLAGMDNQVSTTTVVNYCCIAGRNFLDFMALSSQSSQKEITLLDIDRNTINGFLHFLYQRNISTLSQRAIYSACRSVLKAIGLRGKIKITLRGKPDLLTFPINPFPGSNRRARGESPLPQHQRLAFSIALREATKPLMSLQIAPGPDLLSYVLLSIALHTGRNTTPLLELSCNCLIPHPRQGLMFLQLNKRRGHFEDKVVIRENTISDEETWPAINFSMAQLIQKVIELTAPLREKATSHLKTLLWLYRVPAGPTTGQLTTLTSSVILHHTNKLIKEARLVDDNGNQLRLNISRLRKTFINRIYEVLDGDLISTAAAAGNSPQVTEKNYLRSTEQSRLNWKKMGIVLTSELLNTNPDNLEQTPTGHCRNRKSGEYAPTTPGAQCFSFLNCLRCRHYVVTTDDLYRVFSFYWRVLYEHNRVSRRCWKRFYAFIPRLIERNVVTPGLQNHIFRQADIDLARESARHSPHPFWAYSTPITWLEKQ</sequence>
<accession>A0AAW9M788</accession>
<protein>
    <recommendedName>
        <fullName evidence="4">Core-binding (CB) domain-containing protein</fullName>
    </recommendedName>
</protein>
<organism evidence="2 3">
    <name type="scientific">Citrobacter amalonaticus</name>
    <dbReference type="NCBI Taxonomy" id="35703"/>
    <lineage>
        <taxon>Bacteria</taxon>
        <taxon>Pseudomonadati</taxon>
        <taxon>Pseudomonadota</taxon>
        <taxon>Gammaproteobacteria</taxon>
        <taxon>Enterobacterales</taxon>
        <taxon>Enterobacteriaceae</taxon>
        <taxon>Citrobacter</taxon>
    </lineage>
</organism>
<evidence type="ECO:0000313" key="3">
    <source>
        <dbReference type="Proteomes" id="UP000245995"/>
    </source>
</evidence>
<keyword evidence="1" id="KW-0238">DNA-binding</keyword>
<dbReference type="Proteomes" id="UP000245995">
    <property type="component" value="Chromosome CITRO92"/>
</dbReference>
<dbReference type="AlphaFoldDB" id="A0AAW9M788"/>
<dbReference type="GO" id="GO:0003677">
    <property type="term" value="F:DNA binding"/>
    <property type="evidence" value="ECO:0007669"/>
    <property type="project" value="UniProtKB-KW"/>
</dbReference>